<evidence type="ECO:0000313" key="2">
    <source>
        <dbReference type="Proteomes" id="UP001321760"/>
    </source>
</evidence>
<gene>
    <name evidence="1" type="ORF">QBC34DRAFT_416964</name>
</gene>
<proteinExistence type="predicted"/>
<evidence type="ECO:0008006" key="3">
    <source>
        <dbReference type="Google" id="ProtNLM"/>
    </source>
</evidence>
<name>A0AAV9G6L4_9PEZI</name>
<reference evidence="1" key="2">
    <citation type="submission" date="2023-05" db="EMBL/GenBank/DDBJ databases">
        <authorList>
            <consortium name="Lawrence Berkeley National Laboratory"/>
            <person name="Steindorff A."/>
            <person name="Hensen N."/>
            <person name="Bonometti L."/>
            <person name="Westerberg I."/>
            <person name="Brannstrom I.O."/>
            <person name="Guillou S."/>
            <person name="Cros-Aarteil S."/>
            <person name="Calhoun S."/>
            <person name="Haridas S."/>
            <person name="Kuo A."/>
            <person name="Mondo S."/>
            <person name="Pangilinan J."/>
            <person name="Riley R."/>
            <person name="Labutti K."/>
            <person name="Andreopoulos B."/>
            <person name="Lipzen A."/>
            <person name="Chen C."/>
            <person name="Yanf M."/>
            <person name="Daum C."/>
            <person name="Ng V."/>
            <person name="Clum A."/>
            <person name="Ohm R."/>
            <person name="Martin F."/>
            <person name="Silar P."/>
            <person name="Natvig D."/>
            <person name="Lalanne C."/>
            <person name="Gautier V."/>
            <person name="Ament-Velasquez S.L."/>
            <person name="Kruys A."/>
            <person name="Hutchinson M.I."/>
            <person name="Powell A.J."/>
            <person name="Barry K."/>
            <person name="Miller A.N."/>
            <person name="Grigoriev I.V."/>
            <person name="Debuchy R."/>
            <person name="Gladieux P."/>
            <person name="Thoren M.H."/>
            <person name="Johannesson H."/>
        </authorList>
    </citation>
    <scope>NUCLEOTIDE SEQUENCE</scope>
    <source>
        <strain evidence="1">PSN243</strain>
    </source>
</reference>
<accession>A0AAV9G6L4</accession>
<evidence type="ECO:0000313" key="1">
    <source>
        <dbReference type="EMBL" id="KAK4443457.1"/>
    </source>
</evidence>
<keyword evidence="2" id="KW-1185">Reference proteome</keyword>
<reference evidence="1" key="1">
    <citation type="journal article" date="2023" name="Mol. Phylogenet. Evol.">
        <title>Genome-scale phylogeny and comparative genomics of the fungal order Sordariales.</title>
        <authorList>
            <person name="Hensen N."/>
            <person name="Bonometti L."/>
            <person name="Westerberg I."/>
            <person name="Brannstrom I.O."/>
            <person name="Guillou S."/>
            <person name="Cros-Aarteil S."/>
            <person name="Calhoun S."/>
            <person name="Haridas S."/>
            <person name="Kuo A."/>
            <person name="Mondo S."/>
            <person name="Pangilinan J."/>
            <person name="Riley R."/>
            <person name="LaButti K."/>
            <person name="Andreopoulos B."/>
            <person name="Lipzen A."/>
            <person name="Chen C."/>
            <person name="Yan M."/>
            <person name="Daum C."/>
            <person name="Ng V."/>
            <person name="Clum A."/>
            <person name="Steindorff A."/>
            <person name="Ohm R.A."/>
            <person name="Martin F."/>
            <person name="Silar P."/>
            <person name="Natvig D.O."/>
            <person name="Lalanne C."/>
            <person name="Gautier V."/>
            <person name="Ament-Velasquez S.L."/>
            <person name="Kruys A."/>
            <person name="Hutchinson M.I."/>
            <person name="Powell A.J."/>
            <person name="Barry K."/>
            <person name="Miller A.N."/>
            <person name="Grigoriev I.V."/>
            <person name="Debuchy R."/>
            <person name="Gladieux P."/>
            <person name="Hiltunen Thoren M."/>
            <person name="Johannesson H."/>
        </authorList>
    </citation>
    <scope>NUCLEOTIDE SEQUENCE</scope>
    <source>
        <strain evidence="1">PSN243</strain>
    </source>
</reference>
<protein>
    <recommendedName>
        <fullName evidence="3">SWIM-type domain-containing protein</fullName>
    </recommendedName>
</protein>
<dbReference type="AlphaFoldDB" id="A0AAV9G6L4"/>
<dbReference type="Proteomes" id="UP001321760">
    <property type="component" value="Unassembled WGS sequence"/>
</dbReference>
<organism evidence="1 2">
    <name type="scientific">Podospora aff. communis PSN243</name>
    <dbReference type="NCBI Taxonomy" id="3040156"/>
    <lineage>
        <taxon>Eukaryota</taxon>
        <taxon>Fungi</taxon>
        <taxon>Dikarya</taxon>
        <taxon>Ascomycota</taxon>
        <taxon>Pezizomycotina</taxon>
        <taxon>Sordariomycetes</taxon>
        <taxon>Sordariomycetidae</taxon>
        <taxon>Sordariales</taxon>
        <taxon>Podosporaceae</taxon>
        <taxon>Podospora</taxon>
    </lineage>
</organism>
<dbReference type="EMBL" id="MU865992">
    <property type="protein sequence ID" value="KAK4443457.1"/>
    <property type="molecule type" value="Genomic_DNA"/>
</dbReference>
<comment type="caution">
    <text evidence="1">The sequence shown here is derived from an EMBL/GenBank/DDBJ whole genome shotgun (WGS) entry which is preliminary data.</text>
</comment>
<sequence length="96" mass="10606">MSSSDNQPQHVVILSPAEIIDYFFGDGIENWAGCTCGRYQFYSAVCGHLFVNYHFACGGTQGATTAAVFCIRPAPVHPILDVRINKRCRHCRGQRG</sequence>